<comment type="catalytic activity">
    <reaction evidence="2">
        <text>2 GTP = 3',3'-c-di-GMP + 2 diphosphate</text>
        <dbReference type="Rhea" id="RHEA:24898"/>
        <dbReference type="ChEBI" id="CHEBI:33019"/>
        <dbReference type="ChEBI" id="CHEBI:37565"/>
        <dbReference type="ChEBI" id="CHEBI:58805"/>
        <dbReference type="EC" id="2.7.7.65"/>
    </reaction>
</comment>
<feature type="transmembrane region" description="Helical" evidence="3">
    <location>
        <begin position="192"/>
        <end position="213"/>
    </location>
</feature>
<dbReference type="InterPro" id="IPR050469">
    <property type="entry name" value="Diguanylate_Cyclase"/>
</dbReference>
<dbReference type="GO" id="GO:0005886">
    <property type="term" value="C:plasma membrane"/>
    <property type="evidence" value="ECO:0007669"/>
    <property type="project" value="TreeGrafter"/>
</dbReference>
<evidence type="ECO:0000313" key="5">
    <source>
        <dbReference type="EMBL" id="HAN27616.1"/>
    </source>
</evidence>
<evidence type="ECO:0000256" key="1">
    <source>
        <dbReference type="ARBA" id="ARBA00012528"/>
    </source>
</evidence>
<dbReference type="STRING" id="1121937.GCA_000423125_02135"/>
<dbReference type="GO" id="GO:1902201">
    <property type="term" value="P:negative regulation of bacterial-type flagellum-dependent cell motility"/>
    <property type="evidence" value="ECO:0007669"/>
    <property type="project" value="TreeGrafter"/>
</dbReference>
<dbReference type="CDD" id="cd01949">
    <property type="entry name" value="GGDEF"/>
    <property type="match status" value="1"/>
</dbReference>
<feature type="transmembrane region" description="Helical" evidence="3">
    <location>
        <begin position="36"/>
        <end position="57"/>
    </location>
</feature>
<organism evidence="5 6">
    <name type="scientific">Haliea salexigens</name>
    <dbReference type="NCBI Taxonomy" id="287487"/>
    <lineage>
        <taxon>Bacteria</taxon>
        <taxon>Pseudomonadati</taxon>
        <taxon>Pseudomonadota</taxon>
        <taxon>Gammaproteobacteria</taxon>
        <taxon>Cellvibrionales</taxon>
        <taxon>Halieaceae</taxon>
        <taxon>Haliea</taxon>
    </lineage>
</organism>
<dbReference type="NCBIfam" id="TIGR00254">
    <property type="entry name" value="GGDEF"/>
    <property type="match status" value="1"/>
</dbReference>
<evidence type="ECO:0000256" key="3">
    <source>
        <dbReference type="SAM" id="Phobius"/>
    </source>
</evidence>
<feature type="transmembrane region" description="Helical" evidence="3">
    <location>
        <begin position="119"/>
        <end position="140"/>
    </location>
</feature>
<dbReference type="EC" id="2.7.7.65" evidence="1"/>
<dbReference type="GO" id="GO:0043709">
    <property type="term" value="P:cell adhesion involved in single-species biofilm formation"/>
    <property type="evidence" value="ECO:0007669"/>
    <property type="project" value="TreeGrafter"/>
</dbReference>
<reference evidence="5 6" key="1">
    <citation type="journal article" date="2018" name="Nat. Biotechnol.">
        <title>A standardized bacterial taxonomy based on genome phylogeny substantially revises the tree of life.</title>
        <authorList>
            <person name="Parks D.H."/>
            <person name="Chuvochina M."/>
            <person name="Waite D.W."/>
            <person name="Rinke C."/>
            <person name="Skarshewski A."/>
            <person name="Chaumeil P.A."/>
            <person name="Hugenholtz P."/>
        </authorList>
    </citation>
    <scope>NUCLEOTIDE SEQUENCE [LARGE SCALE GENOMIC DNA]</scope>
    <source>
        <strain evidence="5">UBA9158</strain>
    </source>
</reference>
<gene>
    <name evidence="5" type="ORF">DCP75_07830</name>
</gene>
<keyword evidence="3" id="KW-0812">Transmembrane</keyword>
<dbReference type="GO" id="GO:0052621">
    <property type="term" value="F:diguanylate cyclase activity"/>
    <property type="evidence" value="ECO:0007669"/>
    <property type="project" value="UniProtKB-EC"/>
</dbReference>
<dbReference type="EMBL" id="DMND01000107">
    <property type="protein sequence ID" value="HAN27616.1"/>
    <property type="molecule type" value="Genomic_DNA"/>
</dbReference>
<dbReference type="InterPro" id="IPR000160">
    <property type="entry name" value="GGDEF_dom"/>
</dbReference>
<accession>A0A3C1KN30</accession>
<dbReference type="PANTHER" id="PTHR45138">
    <property type="entry name" value="REGULATORY COMPONENTS OF SENSORY TRANSDUCTION SYSTEM"/>
    <property type="match status" value="1"/>
</dbReference>
<dbReference type="AlphaFoldDB" id="A0A3C1KN30"/>
<evidence type="ECO:0000256" key="2">
    <source>
        <dbReference type="ARBA" id="ARBA00034247"/>
    </source>
</evidence>
<comment type="caution">
    <text evidence="5">The sequence shown here is derived from an EMBL/GenBank/DDBJ whole genome shotgun (WGS) entry which is preliminary data.</text>
</comment>
<name>A0A3C1KN30_9GAMM</name>
<dbReference type="InterPro" id="IPR029787">
    <property type="entry name" value="Nucleotide_cyclase"/>
</dbReference>
<feature type="transmembrane region" description="Helical" evidence="3">
    <location>
        <begin position="91"/>
        <end position="113"/>
    </location>
</feature>
<dbReference type="InterPro" id="IPR043128">
    <property type="entry name" value="Rev_trsase/Diguanyl_cyclase"/>
</dbReference>
<keyword evidence="3" id="KW-0472">Membrane</keyword>
<feature type="transmembrane region" description="Helical" evidence="3">
    <location>
        <begin position="63"/>
        <end position="84"/>
    </location>
</feature>
<sequence>MEAIYYSPMLLGVCLLLAVAISSTALWYVSRPYAGPVFWMAGSWTLIAGIVLFFGFIATGSPVLNVLGNAGQLAGEALFLIGIFHFMGRPLPWWIVPVSVGVMVAFNVHYWVTSGNSDFLMGVYSTIAGLLPVQAIWLLFKSREDSATRPAQLLVGVSLLLYSAVVLLRGFHGYHDWWQGQPYVFPLKSYSYLLPYNFGIPALVMGFVGVTLMTMQRILAVGRTHQIRAEYLATRDDLTRLLNRRAFRTVAERDLARALRQKHSLCLAMIDLDHFKRLNDSYGHSFGDEALRHFADAWQGQL</sequence>
<proteinExistence type="predicted"/>
<dbReference type="SUPFAM" id="SSF55073">
    <property type="entry name" value="Nucleotide cyclase"/>
    <property type="match status" value="1"/>
</dbReference>
<dbReference type="PROSITE" id="PS50887">
    <property type="entry name" value="GGDEF"/>
    <property type="match status" value="1"/>
</dbReference>
<evidence type="ECO:0000313" key="6">
    <source>
        <dbReference type="Proteomes" id="UP000259273"/>
    </source>
</evidence>
<keyword evidence="3" id="KW-1133">Transmembrane helix</keyword>
<evidence type="ECO:0000259" key="4">
    <source>
        <dbReference type="PROSITE" id="PS50887"/>
    </source>
</evidence>
<protein>
    <recommendedName>
        <fullName evidence="1">diguanylate cyclase</fullName>
        <ecNumber evidence="1">2.7.7.65</ecNumber>
    </recommendedName>
</protein>
<feature type="transmembrane region" description="Helical" evidence="3">
    <location>
        <begin position="6"/>
        <end position="29"/>
    </location>
</feature>
<dbReference type="PANTHER" id="PTHR45138:SF9">
    <property type="entry name" value="DIGUANYLATE CYCLASE DGCM-RELATED"/>
    <property type="match status" value="1"/>
</dbReference>
<dbReference type="Pfam" id="PF00990">
    <property type="entry name" value="GGDEF"/>
    <property type="match status" value="1"/>
</dbReference>
<feature type="domain" description="GGDEF" evidence="4">
    <location>
        <begin position="263"/>
        <end position="302"/>
    </location>
</feature>
<feature type="non-terminal residue" evidence="5">
    <location>
        <position position="302"/>
    </location>
</feature>
<feature type="transmembrane region" description="Helical" evidence="3">
    <location>
        <begin position="152"/>
        <end position="172"/>
    </location>
</feature>
<dbReference type="Gene3D" id="3.30.70.270">
    <property type="match status" value="1"/>
</dbReference>
<dbReference type="Proteomes" id="UP000259273">
    <property type="component" value="Unassembled WGS sequence"/>
</dbReference>